<name>A0A1L3MGN6_9MICO</name>
<dbReference type="SUPFAM" id="SSF56176">
    <property type="entry name" value="FAD-binding/transporter-associated domain-like"/>
    <property type="match status" value="1"/>
</dbReference>
<evidence type="ECO:0000256" key="7">
    <source>
        <dbReference type="ARBA" id="ARBA00023122"/>
    </source>
</evidence>
<proteinExistence type="inferred from homology"/>
<dbReference type="PROSITE" id="PS51371">
    <property type="entry name" value="CBS"/>
    <property type="match status" value="2"/>
</dbReference>
<dbReference type="GO" id="GO:0050660">
    <property type="term" value="F:flavin adenine dinucleotide binding"/>
    <property type="evidence" value="ECO:0007669"/>
    <property type="project" value="InterPro"/>
</dbReference>
<evidence type="ECO:0000256" key="9">
    <source>
        <dbReference type="PROSITE-ProRule" id="PRU00703"/>
    </source>
</evidence>
<keyword evidence="4 10" id="KW-0812">Transmembrane</keyword>
<evidence type="ECO:0000256" key="1">
    <source>
        <dbReference type="ARBA" id="ARBA00004651"/>
    </source>
</evidence>
<comment type="similarity">
    <text evidence="2">Belongs to the UPF0053 family.</text>
</comment>
<dbReference type="KEGG" id="jte:ASJ30_08410"/>
<dbReference type="SMART" id="SM01091">
    <property type="entry name" value="CorC_HlyC"/>
    <property type="match status" value="1"/>
</dbReference>
<dbReference type="InterPro" id="IPR016169">
    <property type="entry name" value="FAD-bd_PCMH_sub2"/>
</dbReference>
<dbReference type="EMBL" id="CP013290">
    <property type="protein sequence ID" value="APH01555.1"/>
    <property type="molecule type" value="Genomic_DNA"/>
</dbReference>
<keyword evidence="8 10" id="KW-0472">Membrane</keyword>
<dbReference type="Pfam" id="PF03471">
    <property type="entry name" value="CorC_HlyC"/>
    <property type="match status" value="1"/>
</dbReference>
<evidence type="ECO:0000256" key="10">
    <source>
        <dbReference type="PROSITE-ProRule" id="PRU01193"/>
    </source>
</evidence>
<dbReference type="PANTHER" id="PTHR43099:SF5">
    <property type="entry name" value="HLYC_CORC FAMILY TRANSPORTER"/>
    <property type="match status" value="1"/>
</dbReference>
<dbReference type="AlphaFoldDB" id="A0A1L3MGN6"/>
<dbReference type="PROSITE" id="PS51846">
    <property type="entry name" value="CNNM"/>
    <property type="match status" value="1"/>
</dbReference>
<feature type="domain" description="CNNM transmembrane" evidence="13">
    <location>
        <begin position="1"/>
        <end position="211"/>
    </location>
</feature>
<keyword evidence="7 9" id="KW-0129">CBS domain</keyword>
<gene>
    <name evidence="14" type="ORF">ASJ30_08410</name>
</gene>
<dbReference type="RefSeq" id="WP_072624704.1">
    <property type="nucleotide sequence ID" value="NZ_CP013290.1"/>
</dbReference>
<reference evidence="14 15" key="1">
    <citation type="submission" date="2015-11" db="EMBL/GenBank/DDBJ databases">
        <authorList>
            <person name="Zhang Y."/>
            <person name="Guo Z."/>
        </authorList>
    </citation>
    <scope>NUCLEOTIDE SEQUENCE [LARGE SCALE GENOMIC DNA]</scope>
    <source>
        <strain evidence="14 15">YFY001</strain>
    </source>
</reference>
<keyword evidence="6 10" id="KW-1133">Transmembrane helix</keyword>
<evidence type="ECO:0008006" key="16">
    <source>
        <dbReference type="Google" id="ProtNLM"/>
    </source>
</evidence>
<dbReference type="InterPro" id="IPR005170">
    <property type="entry name" value="Transptr-assoc_dom"/>
</dbReference>
<evidence type="ECO:0000256" key="5">
    <source>
        <dbReference type="ARBA" id="ARBA00022737"/>
    </source>
</evidence>
<dbReference type="InterPro" id="IPR044751">
    <property type="entry name" value="Ion_transp-like_CBS"/>
</dbReference>
<keyword evidence="5" id="KW-0677">Repeat</keyword>
<dbReference type="CDD" id="cd04590">
    <property type="entry name" value="CBS_pair_CorC_HlyC_assoc"/>
    <property type="match status" value="1"/>
</dbReference>
<evidence type="ECO:0000256" key="11">
    <source>
        <dbReference type="SAM" id="Phobius"/>
    </source>
</evidence>
<accession>A0A1L3MGN6</accession>
<organism evidence="14 15">
    <name type="scientific">Janibacter indicus</name>
    <dbReference type="NCBI Taxonomy" id="857417"/>
    <lineage>
        <taxon>Bacteria</taxon>
        <taxon>Bacillati</taxon>
        <taxon>Actinomycetota</taxon>
        <taxon>Actinomycetes</taxon>
        <taxon>Micrococcales</taxon>
        <taxon>Intrasporangiaceae</taxon>
        <taxon>Janibacter</taxon>
    </lineage>
</organism>
<dbReference type="Proteomes" id="UP000182938">
    <property type="component" value="Chromosome"/>
</dbReference>
<keyword evidence="3" id="KW-1003">Cell membrane</keyword>
<dbReference type="InterPro" id="IPR002550">
    <property type="entry name" value="CNNM"/>
</dbReference>
<dbReference type="InterPro" id="IPR000644">
    <property type="entry name" value="CBS_dom"/>
</dbReference>
<dbReference type="Gene3D" id="3.30.465.10">
    <property type="match status" value="1"/>
</dbReference>
<evidence type="ECO:0000313" key="14">
    <source>
        <dbReference type="EMBL" id="APH01555.1"/>
    </source>
</evidence>
<dbReference type="GO" id="GO:0005886">
    <property type="term" value="C:plasma membrane"/>
    <property type="evidence" value="ECO:0007669"/>
    <property type="project" value="UniProtKB-SubCell"/>
</dbReference>
<dbReference type="InterPro" id="IPR046342">
    <property type="entry name" value="CBS_dom_sf"/>
</dbReference>
<evidence type="ECO:0000256" key="6">
    <source>
        <dbReference type="ARBA" id="ARBA00022989"/>
    </source>
</evidence>
<dbReference type="InterPro" id="IPR036318">
    <property type="entry name" value="FAD-bd_PCMH-like_sf"/>
</dbReference>
<evidence type="ECO:0000256" key="2">
    <source>
        <dbReference type="ARBA" id="ARBA00006337"/>
    </source>
</evidence>
<evidence type="ECO:0000256" key="8">
    <source>
        <dbReference type="ARBA" id="ARBA00023136"/>
    </source>
</evidence>
<evidence type="ECO:0000259" key="12">
    <source>
        <dbReference type="PROSITE" id="PS51371"/>
    </source>
</evidence>
<dbReference type="InterPro" id="IPR051676">
    <property type="entry name" value="UPF0053_domain"/>
</dbReference>
<protein>
    <recommendedName>
        <fullName evidence="16">Hemolysin</fullName>
    </recommendedName>
</protein>
<feature type="transmembrane region" description="Helical" evidence="11">
    <location>
        <begin position="136"/>
        <end position="158"/>
    </location>
</feature>
<feature type="transmembrane region" description="Helical" evidence="11">
    <location>
        <begin position="60"/>
        <end position="80"/>
    </location>
</feature>
<feature type="transmembrane region" description="Helical" evidence="11">
    <location>
        <begin position="6"/>
        <end position="30"/>
    </location>
</feature>
<feature type="domain" description="CBS" evidence="12">
    <location>
        <begin position="218"/>
        <end position="277"/>
    </location>
</feature>
<evidence type="ECO:0000256" key="3">
    <source>
        <dbReference type="ARBA" id="ARBA00022475"/>
    </source>
</evidence>
<sequence>MDTQTLVNLLLVLLFVLVGGVFAATEMAIVTLREGQVRALEAGGERGRRLADLVRNPNQFLSAVQIGVTVAGFFSSAYGGSTIAPDLVPGLVAIGIPEGAAATVALVAMTLLIAYLSLVLGELVPKRLAMQRNLAFTRVLGPPLGVFAMLVRPVIWLLSVSTNAVMRLVGGSTSAEEEEMTPEEIRDLIEGHQGLHPYPRRILTDVFRAGDRPLARVLRPRTDIEFLAGDLSVEEAIAQVVHSSHSRFPVTGRDVDDVTGFVHIRDLMRADPASRATTQVSDLARPILALPDSLDVLPALARLRSDKQSLALVVDEYGGTAGMVTMEDLVEEVVGEIYDEYDTGTDPEDATRHRGETVVVDGSLNVEELSELIGTDLSGEDVDTAGGLVMARLGRVARVGDVVEVAGHHLEVIGVDGRRVARLRMTPAED</sequence>
<comment type="subcellular location">
    <subcellularLocation>
        <location evidence="1">Cell membrane</location>
        <topology evidence="1">Multi-pass membrane protein</topology>
    </subcellularLocation>
</comment>
<dbReference type="SUPFAM" id="SSF54631">
    <property type="entry name" value="CBS-domain pair"/>
    <property type="match status" value="1"/>
</dbReference>
<evidence type="ECO:0000259" key="13">
    <source>
        <dbReference type="PROSITE" id="PS51846"/>
    </source>
</evidence>
<dbReference type="Gene3D" id="3.10.580.10">
    <property type="entry name" value="CBS-domain"/>
    <property type="match status" value="1"/>
</dbReference>
<dbReference type="PANTHER" id="PTHR43099">
    <property type="entry name" value="UPF0053 PROTEIN YRKA"/>
    <property type="match status" value="1"/>
</dbReference>
<dbReference type="Pfam" id="PF00571">
    <property type="entry name" value="CBS"/>
    <property type="match status" value="2"/>
</dbReference>
<feature type="domain" description="CBS" evidence="12">
    <location>
        <begin position="283"/>
        <end position="340"/>
    </location>
</feature>
<evidence type="ECO:0000256" key="4">
    <source>
        <dbReference type="ARBA" id="ARBA00022692"/>
    </source>
</evidence>
<keyword evidence="15" id="KW-1185">Reference proteome</keyword>
<evidence type="ECO:0000313" key="15">
    <source>
        <dbReference type="Proteomes" id="UP000182938"/>
    </source>
</evidence>
<feature type="transmembrane region" description="Helical" evidence="11">
    <location>
        <begin position="100"/>
        <end position="124"/>
    </location>
</feature>
<dbReference type="Pfam" id="PF01595">
    <property type="entry name" value="CNNM"/>
    <property type="match status" value="1"/>
</dbReference>